<dbReference type="InterPro" id="IPR020904">
    <property type="entry name" value="Sc_DH/Rdtase_CS"/>
</dbReference>
<name>A0A839FRR5_9MICC</name>
<dbReference type="Pfam" id="PF00106">
    <property type="entry name" value="adh_short"/>
    <property type="match status" value="1"/>
</dbReference>
<evidence type="ECO:0000256" key="3">
    <source>
        <dbReference type="RuleBase" id="RU000363"/>
    </source>
</evidence>
<evidence type="ECO:0000313" key="4">
    <source>
        <dbReference type="EMBL" id="MBA8921002.1"/>
    </source>
</evidence>
<comment type="similarity">
    <text evidence="1 3">Belongs to the short-chain dehydrogenases/reductases (SDR) family.</text>
</comment>
<evidence type="ECO:0000313" key="5">
    <source>
        <dbReference type="Proteomes" id="UP000546252"/>
    </source>
</evidence>
<dbReference type="EC" id="1.1.1.100" evidence="4"/>
<dbReference type="PROSITE" id="PS00061">
    <property type="entry name" value="ADH_SHORT"/>
    <property type="match status" value="1"/>
</dbReference>
<dbReference type="InterPro" id="IPR002347">
    <property type="entry name" value="SDR_fam"/>
</dbReference>
<keyword evidence="2 4" id="KW-0560">Oxidoreductase</keyword>
<protein>
    <submittedName>
        <fullName evidence="4">3-oxoacyl-[acyl-carrier protein] reductase</fullName>
        <ecNumber evidence="4">1.1.1.100</ecNumber>
    </submittedName>
</protein>
<evidence type="ECO:0000256" key="2">
    <source>
        <dbReference type="ARBA" id="ARBA00023002"/>
    </source>
</evidence>
<dbReference type="PRINTS" id="PR00081">
    <property type="entry name" value="GDHRDH"/>
</dbReference>
<sequence>MLIARRLRARITSPIKRRLTKVSMARVYEVNVSPNRRELDGKVALVTGATGTIGRAIILRLVLEGATVIGIGRSLEKLNSLSDEVSSLGGTFTPMQVDLEDDAALSVALYSVARIDILVNCAGGSTRSEHAPVWEQSLDVVDRILRINLRAAITCTRAVAAKMVDQGYGRIISIGSIIGDHGKARFSEYAASKAGLRGYMKSAAIELGAHGITANLVSPGIVPRGARSHDELARIRETNVMGAICSEEDIAEAVLFFASDRSSFITGQDLAVDGGRSLGLRGDD</sequence>
<organism evidence="4 5">
    <name type="scientific">Nesterenkonia jeotgali</name>
    <dbReference type="NCBI Taxonomy" id="317018"/>
    <lineage>
        <taxon>Bacteria</taxon>
        <taxon>Bacillati</taxon>
        <taxon>Actinomycetota</taxon>
        <taxon>Actinomycetes</taxon>
        <taxon>Micrococcales</taxon>
        <taxon>Micrococcaceae</taxon>
        <taxon>Nesterenkonia</taxon>
    </lineage>
</organism>
<dbReference type="GO" id="GO:0004316">
    <property type="term" value="F:3-oxoacyl-[acyl-carrier-protein] reductase (NADPH) activity"/>
    <property type="evidence" value="ECO:0007669"/>
    <property type="project" value="UniProtKB-EC"/>
</dbReference>
<dbReference type="FunFam" id="3.40.50.720:FF:000084">
    <property type="entry name" value="Short-chain dehydrogenase reductase"/>
    <property type="match status" value="1"/>
</dbReference>
<evidence type="ECO:0000256" key="1">
    <source>
        <dbReference type="ARBA" id="ARBA00006484"/>
    </source>
</evidence>
<gene>
    <name evidence="4" type="ORF">HNR24_000935</name>
</gene>
<dbReference type="EMBL" id="JACJIH010000001">
    <property type="protein sequence ID" value="MBA8921002.1"/>
    <property type="molecule type" value="Genomic_DNA"/>
</dbReference>
<dbReference type="PRINTS" id="PR00080">
    <property type="entry name" value="SDRFAMILY"/>
</dbReference>
<reference evidence="4 5" key="1">
    <citation type="submission" date="2020-08" db="EMBL/GenBank/DDBJ databases">
        <title>Sequencing the genomes of 1000 actinobacteria strains.</title>
        <authorList>
            <person name="Klenk H.-P."/>
        </authorList>
    </citation>
    <scope>NUCLEOTIDE SEQUENCE [LARGE SCALE GENOMIC DNA]</scope>
    <source>
        <strain evidence="4 5">DSM 19081</strain>
    </source>
</reference>
<proteinExistence type="inferred from homology"/>
<dbReference type="CDD" id="cd05233">
    <property type="entry name" value="SDR_c"/>
    <property type="match status" value="1"/>
</dbReference>
<dbReference type="AlphaFoldDB" id="A0A839FRR5"/>
<dbReference type="SUPFAM" id="SSF51735">
    <property type="entry name" value="NAD(P)-binding Rossmann-fold domains"/>
    <property type="match status" value="1"/>
</dbReference>
<dbReference type="Gene3D" id="3.40.50.720">
    <property type="entry name" value="NAD(P)-binding Rossmann-like Domain"/>
    <property type="match status" value="1"/>
</dbReference>
<accession>A0A839FRR5</accession>
<comment type="caution">
    <text evidence="4">The sequence shown here is derived from an EMBL/GenBank/DDBJ whole genome shotgun (WGS) entry which is preliminary data.</text>
</comment>
<dbReference type="Proteomes" id="UP000546252">
    <property type="component" value="Unassembled WGS sequence"/>
</dbReference>
<dbReference type="RefSeq" id="WP_182495146.1">
    <property type="nucleotide sequence ID" value="NZ_BAAAKT010000002.1"/>
</dbReference>
<dbReference type="InterPro" id="IPR036291">
    <property type="entry name" value="NAD(P)-bd_dom_sf"/>
</dbReference>
<dbReference type="PANTHER" id="PTHR42760">
    <property type="entry name" value="SHORT-CHAIN DEHYDROGENASES/REDUCTASES FAMILY MEMBER"/>
    <property type="match status" value="1"/>
</dbReference>